<dbReference type="SUPFAM" id="SSF56655">
    <property type="entry name" value="Carbohydrate phosphatase"/>
    <property type="match status" value="1"/>
</dbReference>
<proteinExistence type="inferred from homology"/>
<dbReference type="GO" id="GO:0046872">
    <property type="term" value="F:metal ion binding"/>
    <property type="evidence" value="ECO:0007669"/>
    <property type="project" value="UniProtKB-KW"/>
</dbReference>
<dbReference type="InterPro" id="IPR000760">
    <property type="entry name" value="Inositol_monophosphatase-like"/>
</dbReference>
<dbReference type="EC" id="3.1.3.25" evidence="7"/>
<feature type="binding site" evidence="6">
    <location>
        <position position="221"/>
    </location>
    <ligand>
        <name>Mg(2+)</name>
        <dbReference type="ChEBI" id="CHEBI:18420"/>
        <label>1</label>
        <note>catalytic</note>
    </ligand>
</feature>
<accession>A0A1H2D6G2</accession>
<dbReference type="GO" id="GO:0006020">
    <property type="term" value="P:inositol metabolic process"/>
    <property type="evidence" value="ECO:0007669"/>
    <property type="project" value="TreeGrafter"/>
</dbReference>
<dbReference type="PANTHER" id="PTHR20854">
    <property type="entry name" value="INOSITOL MONOPHOSPHATASE"/>
    <property type="match status" value="1"/>
</dbReference>
<dbReference type="RefSeq" id="WP_092553907.1">
    <property type="nucleotide sequence ID" value="NZ_BOMJ01000024.1"/>
</dbReference>
<gene>
    <name evidence="8" type="ORF">SAMN04489716_8210</name>
</gene>
<feature type="binding site" evidence="6">
    <location>
        <position position="96"/>
    </location>
    <ligand>
        <name>Mg(2+)</name>
        <dbReference type="ChEBI" id="CHEBI:18420"/>
        <label>1</label>
        <note>catalytic</note>
    </ligand>
</feature>
<keyword evidence="5 6" id="KW-0460">Magnesium</keyword>
<dbReference type="CDD" id="cd01639">
    <property type="entry name" value="IMPase"/>
    <property type="match status" value="1"/>
</dbReference>
<reference evidence="8 9" key="1">
    <citation type="submission" date="2016-10" db="EMBL/GenBank/DDBJ databases">
        <authorList>
            <person name="de Groot N.N."/>
        </authorList>
    </citation>
    <scope>NUCLEOTIDE SEQUENCE [LARGE SCALE GENOMIC DNA]</scope>
    <source>
        <strain evidence="8 9">DSM 43941</strain>
    </source>
</reference>
<dbReference type="Proteomes" id="UP000198688">
    <property type="component" value="Chromosome I"/>
</dbReference>
<comment type="catalytic activity">
    <reaction evidence="1 7">
        <text>a myo-inositol phosphate + H2O = myo-inositol + phosphate</text>
        <dbReference type="Rhea" id="RHEA:24056"/>
        <dbReference type="ChEBI" id="CHEBI:15377"/>
        <dbReference type="ChEBI" id="CHEBI:17268"/>
        <dbReference type="ChEBI" id="CHEBI:43474"/>
        <dbReference type="ChEBI" id="CHEBI:84139"/>
        <dbReference type="EC" id="3.1.3.25"/>
    </reaction>
</comment>
<sequence>MSEIPVVSTPGELLAIALPVAREAAATARRMRDEAIGDVETKSTDTDVVTAADKAVERQVVAALLAVRPGDAVLGEEYGDSAPVAPGAVRWILDPIDGTVNYLYGLPQYAVSLAAEVDGAVVAGVVINAATGDEWTATSGGGAWRAGRRLSGSARTTLDQTLVGTGFGYDARRRAHQGAVLARLITRVRDIRRFGAAALDLCQAAEGSLDAYFEKGLNLWDHAAGGLIATEAGLIVAGLSGAPAGERMLVAAPPAIFPALHAALVELDAAGGP</sequence>
<evidence type="ECO:0000313" key="9">
    <source>
        <dbReference type="Proteomes" id="UP000198688"/>
    </source>
</evidence>
<keyword evidence="9" id="KW-1185">Reference proteome</keyword>
<dbReference type="Gene3D" id="3.40.190.80">
    <property type="match status" value="1"/>
</dbReference>
<comment type="similarity">
    <text evidence="7">Belongs to the inositol monophosphatase superfamily.</text>
</comment>
<evidence type="ECO:0000256" key="5">
    <source>
        <dbReference type="ARBA" id="ARBA00022842"/>
    </source>
</evidence>
<dbReference type="Pfam" id="PF00459">
    <property type="entry name" value="Inositol_P"/>
    <property type="match status" value="1"/>
</dbReference>
<dbReference type="PANTHER" id="PTHR20854:SF4">
    <property type="entry name" value="INOSITOL-1-MONOPHOSPHATASE-RELATED"/>
    <property type="match status" value="1"/>
</dbReference>
<comment type="cofactor">
    <cofactor evidence="2 6 7">
        <name>Mg(2+)</name>
        <dbReference type="ChEBI" id="CHEBI:18420"/>
    </cofactor>
</comment>
<dbReference type="STRING" id="113562.SAMN04489716_8210"/>
<dbReference type="InterPro" id="IPR020583">
    <property type="entry name" value="Inositol_monoP_metal-BS"/>
</dbReference>
<dbReference type="InterPro" id="IPR033942">
    <property type="entry name" value="IMPase"/>
</dbReference>
<evidence type="ECO:0000256" key="6">
    <source>
        <dbReference type="PIRSR" id="PIRSR600760-2"/>
    </source>
</evidence>
<evidence type="ECO:0000256" key="1">
    <source>
        <dbReference type="ARBA" id="ARBA00001033"/>
    </source>
</evidence>
<name>A0A1H2D6G2_9ACTN</name>
<dbReference type="AlphaFoldDB" id="A0A1H2D6G2"/>
<feature type="binding site" evidence="6">
    <location>
        <position position="76"/>
    </location>
    <ligand>
        <name>Mg(2+)</name>
        <dbReference type="ChEBI" id="CHEBI:18420"/>
        <label>1</label>
        <note>catalytic</note>
    </ligand>
</feature>
<evidence type="ECO:0000256" key="4">
    <source>
        <dbReference type="ARBA" id="ARBA00022801"/>
    </source>
</evidence>
<keyword evidence="4 7" id="KW-0378">Hydrolase</keyword>
<dbReference type="OrthoDB" id="9772456at2"/>
<dbReference type="PRINTS" id="PR00377">
    <property type="entry name" value="IMPHPHTASES"/>
</dbReference>
<evidence type="ECO:0000256" key="7">
    <source>
        <dbReference type="RuleBase" id="RU364068"/>
    </source>
</evidence>
<dbReference type="Gene3D" id="3.30.540.10">
    <property type="entry name" value="Fructose-1,6-Bisphosphatase, subunit A, domain 1"/>
    <property type="match status" value="1"/>
</dbReference>
<evidence type="ECO:0000256" key="3">
    <source>
        <dbReference type="ARBA" id="ARBA00022723"/>
    </source>
</evidence>
<dbReference type="GO" id="GO:0008934">
    <property type="term" value="F:inositol monophosphate 1-phosphatase activity"/>
    <property type="evidence" value="ECO:0007669"/>
    <property type="project" value="InterPro"/>
</dbReference>
<dbReference type="PROSITE" id="PS00629">
    <property type="entry name" value="IMP_1"/>
    <property type="match status" value="1"/>
</dbReference>
<feature type="binding site" evidence="6">
    <location>
        <position position="94"/>
    </location>
    <ligand>
        <name>Mg(2+)</name>
        <dbReference type="ChEBI" id="CHEBI:18420"/>
        <label>1</label>
        <note>catalytic</note>
    </ligand>
</feature>
<evidence type="ECO:0000256" key="2">
    <source>
        <dbReference type="ARBA" id="ARBA00001946"/>
    </source>
</evidence>
<keyword evidence="3 6" id="KW-0479">Metal-binding</keyword>
<protein>
    <recommendedName>
        <fullName evidence="7">Inositol-1-monophosphatase</fullName>
        <ecNumber evidence="7">3.1.3.25</ecNumber>
    </recommendedName>
</protein>
<evidence type="ECO:0000313" key="8">
    <source>
        <dbReference type="EMBL" id="SDT78052.1"/>
    </source>
</evidence>
<dbReference type="GO" id="GO:0007165">
    <property type="term" value="P:signal transduction"/>
    <property type="evidence" value="ECO:0007669"/>
    <property type="project" value="TreeGrafter"/>
</dbReference>
<dbReference type="EMBL" id="LT629758">
    <property type="protein sequence ID" value="SDT78052.1"/>
    <property type="molecule type" value="Genomic_DNA"/>
</dbReference>
<feature type="binding site" evidence="6">
    <location>
        <position position="97"/>
    </location>
    <ligand>
        <name>Mg(2+)</name>
        <dbReference type="ChEBI" id="CHEBI:18420"/>
        <label>1</label>
        <note>catalytic</note>
    </ligand>
</feature>
<organism evidence="8 9">
    <name type="scientific">Actinoplanes derwentensis</name>
    <dbReference type="NCBI Taxonomy" id="113562"/>
    <lineage>
        <taxon>Bacteria</taxon>
        <taxon>Bacillati</taxon>
        <taxon>Actinomycetota</taxon>
        <taxon>Actinomycetes</taxon>
        <taxon>Micromonosporales</taxon>
        <taxon>Micromonosporaceae</taxon>
        <taxon>Actinoplanes</taxon>
    </lineage>
</organism>